<comment type="caution">
    <text evidence="1">The sequence shown here is derived from an EMBL/GenBank/DDBJ whole genome shotgun (WGS) entry which is preliminary data.</text>
</comment>
<organism evidence="1 2">
    <name type="scientific">Ameca splendens</name>
    <dbReference type="NCBI Taxonomy" id="208324"/>
    <lineage>
        <taxon>Eukaryota</taxon>
        <taxon>Metazoa</taxon>
        <taxon>Chordata</taxon>
        <taxon>Craniata</taxon>
        <taxon>Vertebrata</taxon>
        <taxon>Euteleostomi</taxon>
        <taxon>Actinopterygii</taxon>
        <taxon>Neopterygii</taxon>
        <taxon>Teleostei</taxon>
        <taxon>Neoteleostei</taxon>
        <taxon>Acanthomorphata</taxon>
        <taxon>Ovalentaria</taxon>
        <taxon>Atherinomorphae</taxon>
        <taxon>Cyprinodontiformes</taxon>
        <taxon>Goodeidae</taxon>
        <taxon>Ameca</taxon>
    </lineage>
</organism>
<sequence length="107" mass="11527">MEVRSNPDLCLETVGFIPLRSKCKPMSSQSVSAIVSHHHGCVCRCSLSYGYAQHLLCLSLSMEHAQAAPSSPSMFREPPLQTRATKLAFCCMTSSSAVAAIPGISHF</sequence>
<keyword evidence="2" id="KW-1185">Reference proteome</keyword>
<evidence type="ECO:0000313" key="1">
    <source>
        <dbReference type="EMBL" id="MEQ2296765.1"/>
    </source>
</evidence>
<evidence type="ECO:0000313" key="2">
    <source>
        <dbReference type="Proteomes" id="UP001469553"/>
    </source>
</evidence>
<dbReference type="EMBL" id="JAHRIP010040622">
    <property type="protein sequence ID" value="MEQ2296765.1"/>
    <property type="molecule type" value="Genomic_DNA"/>
</dbReference>
<reference evidence="1 2" key="1">
    <citation type="submission" date="2021-06" db="EMBL/GenBank/DDBJ databases">
        <authorList>
            <person name="Palmer J.M."/>
        </authorList>
    </citation>
    <scope>NUCLEOTIDE SEQUENCE [LARGE SCALE GENOMIC DNA]</scope>
    <source>
        <strain evidence="1 2">AS_MEX2019</strain>
        <tissue evidence="1">Muscle</tissue>
    </source>
</reference>
<protein>
    <submittedName>
        <fullName evidence="1">Uncharacterized protein</fullName>
    </submittedName>
</protein>
<proteinExistence type="predicted"/>
<gene>
    <name evidence="1" type="ORF">AMECASPLE_027884</name>
</gene>
<name>A0ABV0YTP9_9TELE</name>
<accession>A0ABV0YTP9</accession>
<dbReference type="Proteomes" id="UP001469553">
    <property type="component" value="Unassembled WGS sequence"/>
</dbReference>